<dbReference type="Gene3D" id="2.10.90.10">
    <property type="entry name" value="Cystine-knot cytokines"/>
    <property type="match status" value="1"/>
</dbReference>
<dbReference type="EnsemblMetazoa" id="G3117.3">
    <property type="protein sequence ID" value="G3117.3:cds"/>
    <property type="gene ID" value="G3117"/>
</dbReference>
<dbReference type="AlphaFoldDB" id="A0A8W8M1Q0"/>
<dbReference type="Proteomes" id="UP000005408">
    <property type="component" value="Unassembled WGS sequence"/>
</dbReference>
<comment type="subcellular location">
    <subcellularLocation>
        <location evidence="1">Secreted</location>
    </subcellularLocation>
</comment>
<dbReference type="Pfam" id="PF06083">
    <property type="entry name" value="IL17"/>
    <property type="match status" value="1"/>
</dbReference>
<dbReference type="SUPFAM" id="SSF57501">
    <property type="entry name" value="Cystine-knot cytokines"/>
    <property type="match status" value="1"/>
</dbReference>
<evidence type="ECO:0000313" key="6">
    <source>
        <dbReference type="Proteomes" id="UP000005408"/>
    </source>
</evidence>
<protein>
    <recommendedName>
        <fullName evidence="7">Interleukin 17-like protein</fullName>
    </recommendedName>
</protein>
<reference evidence="5" key="1">
    <citation type="submission" date="2022-08" db="UniProtKB">
        <authorList>
            <consortium name="EnsemblMetazoa"/>
        </authorList>
    </citation>
    <scope>IDENTIFICATION</scope>
    <source>
        <strain evidence="5">05x7-T-G4-1.051#20</strain>
    </source>
</reference>
<keyword evidence="4" id="KW-0732">Signal</keyword>
<dbReference type="GO" id="GO:0005125">
    <property type="term" value="F:cytokine activity"/>
    <property type="evidence" value="ECO:0007669"/>
    <property type="project" value="InterPro"/>
</dbReference>
<dbReference type="InterPro" id="IPR029034">
    <property type="entry name" value="Cystine-knot_cytokine"/>
</dbReference>
<comment type="similarity">
    <text evidence="2">Belongs to the IL-17 family.</text>
</comment>
<proteinExistence type="inferred from homology"/>
<dbReference type="EnsemblMetazoa" id="G3117.2">
    <property type="protein sequence ID" value="G3117.2:cds"/>
    <property type="gene ID" value="G3117"/>
</dbReference>
<evidence type="ECO:0000313" key="5">
    <source>
        <dbReference type="EnsemblMetazoa" id="G3117.1:cds"/>
    </source>
</evidence>
<keyword evidence="6" id="KW-1185">Reference proteome</keyword>
<evidence type="ECO:0000256" key="2">
    <source>
        <dbReference type="ARBA" id="ARBA00007236"/>
    </source>
</evidence>
<dbReference type="InterPro" id="IPR010345">
    <property type="entry name" value="IL-17_fam"/>
</dbReference>
<evidence type="ECO:0000256" key="4">
    <source>
        <dbReference type="ARBA" id="ARBA00022729"/>
    </source>
</evidence>
<dbReference type="GO" id="GO:0005576">
    <property type="term" value="C:extracellular region"/>
    <property type="evidence" value="ECO:0007669"/>
    <property type="project" value="UniProtKB-SubCell"/>
</dbReference>
<dbReference type="OrthoDB" id="6093654at2759"/>
<dbReference type="EnsemblMetazoa" id="G3117.8">
    <property type="protein sequence ID" value="G3117.8:cds"/>
    <property type="gene ID" value="G3117"/>
</dbReference>
<dbReference type="EnsemblMetazoa" id="G3117.4">
    <property type="protein sequence ID" value="G3117.4:cds"/>
    <property type="gene ID" value="G3117"/>
</dbReference>
<keyword evidence="3" id="KW-0964">Secreted</keyword>
<evidence type="ECO:0000256" key="1">
    <source>
        <dbReference type="ARBA" id="ARBA00004613"/>
    </source>
</evidence>
<sequence length="185" mass="21449">MIKIYVQQLLVLGVFVDLYFNLCPDPIRVKVLGGHRKLTILSPHIYDLDWSFGMIAPLNTQTDKNCDCQTRTENKTAHFSGSRSCSLEELSRKKVVDSCPYHYQLNYDRFRIPQSIIQVKCNCDNCIGRKPDGSLQELHDGRCTEVMIPRQVLRLCRNKTRKVYTLLYEEYAVACTCQWPNPNQV</sequence>
<dbReference type="EnsemblMetazoa" id="G3117.1">
    <property type="protein sequence ID" value="G3117.1:cds"/>
    <property type="gene ID" value="G3117"/>
</dbReference>
<evidence type="ECO:0008006" key="7">
    <source>
        <dbReference type="Google" id="ProtNLM"/>
    </source>
</evidence>
<dbReference type="EnsemblMetazoa" id="G3117.6">
    <property type="protein sequence ID" value="G3117.6:cds"/>
    <property type="gene ID" value="G3117"/>
</dbReference>
<accession>A0A8W8M1Q0</accession>
<organism evidence="5 6">
    <name type="scientific">Magallana gigas</name>
    <name type="common">Pacific oyster</name>
    <name type="synonym">Crassostrea gigas</name>
    <dbReference type="NCBI Taxonomy" id="29159"/>
    <lineage>
        <taxon>Eukaryota</taxon>
        <taxon>Metazoa</taxon>
        <taxon>Spiralia</taxon>
        <taxon>Lophotrochozoa</taxon>
        <taxon>Mollusca</taxon>
        <taxon>Bivalvia</taxon>
        <taxon>Autobranchia</taxon>
        <taxon>Pteriomorphia</taxon>
        <taxon>Ostreida</taxon>
        <taxon>Ostreoidea</taxon>
        <taxon>Ostreidae</taxon>
        <taxon>Magallana</taxon>
    </lineage>
</organism>
<name>A0A8W8M1Q0_MAGGI</name>
<evidence type="ECO:0000256" key="3">
    <source>
        <dbReference type="ARBA" id="ARBA00022525"/>
    </source>
</evidence>
<dbReference type="EnsemblMetazoa" id="G3117.5">
    <property type="protein sequence ID" value="G3117.5:cds"/>
    <property type="gene ID" value="G3117"/>
</dbReference>